<accession>A0A371DKB9</accession>
<organism evidence="2 3">
    <name type="scientific">Lentinus brumalis</name>
    <dbReference type="NCBI Taxonomy" id="2498619"/>
    <lineage>
        <taxon>Eukaryota</taxon>
        <taxon>Fungi</taxon>
        <taxon>Dikarya</taxon>
        <taxon>Basidiomycota</taxon>
        <taxon>Agaricomycotina</taxon>
        <taxon>Agaricomycetes</taxon>
        <taxon>Polyporales</taxon>
        <taxon>Polyporaceae</taxon>
        <taxon>Lentinus</taxon>
    </lineage>
</organism>
<dbReference type="PANTHER" id="PTHR32226">
    <property type="entry name" value="TELO2-INTERACTING PROTEIN 2"/>
    <property type="match status" value="1"/>
</dbReference>
<evidence type="ECO:0000313" key="3">
    <source>
        <dbReference type="Proteomes" id="UP000256964"/>
    </source>
</evidence>
<dbReference type="AlphaFoldDB" id="A0A371DKB9"/>
<gene>
    <name evidence="2" type="ORF">OH76DRAFT_1453934</name>
</gene>
<dbReference type="InterPro" id="IPR016024">
    <property type="entry name" value="ARM-type_fold"/>
</dbReference>
<dbReference type="GO" id="GO:0110078">
    <property type="term" value="C:TTT Hsp90 cochaperone complex"/>
    <property type="evidence" value="ECO:0007669"/>
    <property type="project" value="InterPro"/>
</dbReference>
<evidence type="ECO:0008006" key="4">
    <source>
        <dbReference type="Google" id="ProtNLM"/>
    </source>
</evidence>
<proteinExistence type="inferred from homology"/>
<sequence length="441" mass="49068">MSSELPAEDISVAFAELAVPSEFATYDETTASDTIVHLETWKRKAYTVLSSLRDQLRARAALDTRTQVEVLWYVAAFDGEDPWVLEESRELARDILSSSVSPTSDTLERVLRDFVKPIFQRNPHPLLNVETGRKLTRAAGGPLGHLDYLEGQEWKAQAALPNVLSWCISRTDSRSVERLWHLYIPPIMTFLDDHQAKYKLRGVRMASLLLRVAPPDLLRRTGVDILLLNSLKICLTFLHNPETPDLIRAAVPASVQLTELTTAPASSSRFEQLCSLLGDGIIGNIWVYASRDPETLQASNDVIPDVVRALDIGAVRYLKALIPQLTFPLVPDPANGASLEYKLSSLRALQAVMEACAPRIHRWRGMILEAILKCWTDLVENGEADGCVELKGELQSACMLLTKVCQLVKSEVEAEYQRILDLDPGLFGPLLQSTDAMEVLT</sequence>
<dbReference type="Pfam" id="PF10521">
    <property type="entry name" value="Tti2"/>
    <property type="match status" value="1"/>
</dbReference>
<protein>
    <recommendedName>
        <fullName evidence="4">ARM repeat-containing protein</fullName>
    </recommendedName>
</protein>
<dbReference type="GO" id="GO:0005829">
    <property type="term" value="C:cytosol"/>
    <property type="evidence" value="ECO:0007669"/>
    <property type="project" value="TreeGrafter"/>
</dbReference>
<dbReference type="EMBL" id="KZ857388">
    <property type="protein sequence ID" value="RDX52984.1"/>
    <property type="molecule type" value="Genomic_DNA"/>
</dbReference>
<name>A0A371DKB9_9APHY</name>
<evidence type="ECO:0000313" key="2">
    <source>
        <dbReference type="EMBL" id="RDX52984.1"/>
    </source>
</evidence>
<dbReference type="Proteomes" id="UP000256964">
    <property type="component" value="Unassembled WGS sequence"/>
</dbReference>
<evidence type="ECO:0000256" key="1">
    <source>
        <dbReference type="ARBA" id="ARBA00034736"/>
    </source>
</evidence>
<reference evidence="2 3" key="1">
    <citation type="journal article" date="2018" name="Biotechnol. Biofuels">
        <title>Integrative visual omics of the white-rot fungus Polyporus brumalis exposes the biotechnological potential of its oxidative enzymes for delignifying raw plant biomass.</title>
        <authorList>
            <person name="Miyauchi S."/>
            <person name="Rancon A."/>
            <person name="Drula E."/>
            <person name="Hage H."/>
            <person name="Chaduli D."/>
            <person name="Favel A."/>
            <person name="Grisel S."/>
            <person name="Henrissat B."/>
            <person name="Herpoel-Gimbert I."/>
            <person name="Ruiz-Duenas F.J."/>
            <person name="Chevret D."/>
            <person name="Hainaut M."/>
            <person name="Lin J."/>
            <person name="Wang M."/>
            <person name="Pangilinan J."/>
            <person name="Lipzen A."/>
            <person name="Lesage-Meessen L."/>
            <person name="Navarro D."/>
            <person name="Riley R."/>
            <person name="Grigoriev I.V."/>
            <person name="Zhou S."/>
            <person name="Raouche S."/>
            <person name="Rosso M.N."/>
        </authorList>
    </citation>
    <scope>NUCLEOTIDE SEQUENCE [LARGE SCALE GENOMIC DNA]</scope>
    <source>
        <strain evidence="2 3">BRFM 1820</strain>
    </source>
</reference>
<comment type="similarity">
    <text evidence="1">Belongs to the TTI2 family.</text>
</comment>
<dbReference type="OrthoDB" id="6417021at2759"/>
<dbReference type="PANTHER" id="PTHR32226:SF2">
    <property type="entry name" value="TELO2-INTERACTING PROTEIN 2"/>
    <property type="match status" value="1"/>
</dbReference>
<dbReference type="SUPFAM" id="SSF48371">
    <property type="entry name" value="ARM repeat"/>
    <property type="match status" value="1"/>
</dbReference>
<dbReference type="GO" id="GO:0005634">
    <property type="term" value="C:nucleus"/>
    <property type="evidence" value="ECO:0007669"/>
    <property type="project" value="TreeGrafter"/>
</dbReference>
<dbReference type="InterPro" id="IPR018870">
    <property type="entry name" value="Tti2"/>
</dbReference>
<dbReference type="STRING" id="139420.A0A371DKB9"/>
<keyword evidence="3" id="KW-1185">Reference proteome</keyword>